<sequence length="513" mass="57997">MQKVVFATNYNEGEDYLSLYINNFLHYTDHHCQLIINLSPGRRLVDPALAAHERIHIINGHTERAKWGMGLAMGHLESFAYASSQLGAFDFFCTTASNAMFFRKPDFDAVVRELDAGHIFPVTSGRDYTKDHDISVKGYEGDGGTWAWTGFNQSENFRRVLEERCRIERCSVTQIEGLFARKQDWDIILDHHEEISALRHALAQDPDDARYYMAVEEMLFSTFILQFGSKRYTHLCYMFWNGLGRVGPTELLTVLPDLPSHFCCAKWFDRQIADPASTLVGTDAGRSLLAACRVAPAKRSVLLAQMRKSIEALGAGGYEPDAEISIARHWNALPGWTGRVLVEGQINLGRQSETIIDDVPQPVEAFAPFFLTEQSHRPFDLSISMTEGEDGLQIVATGLYPDERLSTALAGYLYLSCRVPVSEFILSFDSHDSARRIAERIVLYDNQHHYTVVAPDRETERGGEIRLHYQVRDEVKFSVISIGIPCFGRFYTALRLSVLETFPESDRAAKMLS</sequence>
<dbReference type="RefSeq" id="WP_062163951.1">
    <property type="nucleotide sequence ID" value="NZ_AP014690.1"/>
</dbReference>
<name>A0AAN4R1M2_9PROT</name>
<protein>
    <submittedName>
        <fullName evidence="1">Uncharacterized protein</fullName>
    </submittedName>
</protein>
<organism evidence="1 2">
    <name type="scientific">Asaia bogorensis NBRC 16594</name>
    <dbReference type="NCBI Taxonomy" id="1231624"/>
    <lineage>
        <taxon>Bacteria</taxon>
        <taxon>Pseudomonadati</taxon>
        <taxon>Pseudomonadota</taxon>
        <taxon>Alphaproteobacteria</taxon>
        <taxon>Acetobacterales</taxon>
        <taxon>Acetobacteraceae</taxon>
        <taxon>Asaia</taxon>
    </lineage>
</organism>
<keyword evidence="2" id="KW-1185">Reference proteome</keyword>
<evidence type="ECO:0000313" key="1">
    <source>
        <dbReference type="EMBL" id="GEL53139.1"/>
    </source>
</evidence>
<dbReference type="EMBL" id="BJVS01000002">
    <property type="protein sequence ID" value="GEL53139.1"/>
    <property type="molecule type" value="Genomic_DNA"/>
</dbReference>
<dbReference type="AlphaFoldDB" id="A0AAN4R1M2"/>
<dbReference type="KEGG" id="abg:Asbog_00477"/>
<dbReference type="Proteomes" id="UP000321287">
    <property type="component" value="Unassembled WGS sequence"/>
</dbReference>
<proteinExistence type="predicted"/>
<accession>A0AAN4R1M2</accession>
<comment type="caution">
    <text evidence="1">The sequence shown here is derived from an EMBL/GenBank/DDBJ whole genome shotgun (WGS) entry which is preliminary data.</text>
</comment>
<reference evidence="1 2" key="1">
    <citation type="submission" date="2019-07" db="EMBL/GenBank/DDBJ databases">
        <title>Whole genome shotgun sequence of Asaia bogorensis NBRC 16594.</title>
        <authorList>
            <person name="Hosoyama A."/>
            <person name="Uohara A."/>
            <person name="Ohji S."/>
            <person name="Ichikawa N."/>
        </authorList>
    </citation>
    <scope>NUCLEOTIDE SEQUENCE [LARGE SCALE GENOMIC DNA]</scope>
    <source>
        <strain evidence="1 2">NBRC 16594</strain>
    </source>
</reference>
<evidence type="ECO:0000313" key="2">
    <source>
        <dbReference type="Proteomes" id="UP000321287"/>
    </source>
</evidence>
<gene>
    <name evidence="1" type="ORF">ABO01nite_11460</name>
</gene>
<dbReference type="GeneID" id="78225571"/>